<organism evidence="2 3">
    <name type="scientific">Pararhodobacter oceanensis</name>
    <dbReference type="NCBI Taxonomy" id="2172121"/>
    <lineage>
        <taxon>Bacteria</taxon>
        <taxon>Pseudomonadati</taxon>
        <taxon>Pseudomonadota</taxon>
        <taxon>Alphaproteobacteria</taxon>
        <taxon>Rhodobacterales</taxon>
        <taxon>Paracoccaceae</taxon>
        <taxon>Pararhodobacter</taxon>
    </lineage>
</organism>
<dbReference type="RefSeq" id="WP_116559628.1">
    <property type="nucleotide sequence ID" value="NZ_QDKM01000010.1"/>
</dbReference>
<protein>
    <recommendedName>
        <fullName evidence="1">TniQ domain-containing protein</fullName>
    </recommendedName>
</protein>
<sequence length="602" mass="66494">MLMPHSVTLHDDETALSFGSRLAAVNQLPSLSELLKDFQFTITDILNGDPTTLAGLAELGGVEATRLSNRAFRPLDSSSYRIAGSTVEKRHLYLRRNRICPACFRADLGGQMSASAMVNAYARVLWSFSSARTCPIHHLFLVAPPEEDLMYEFASSWSPWLLEIADGELDDPSPAEAQFERHLSDRLAGNATKSWLMEFSLGALGAACEMMGISLLFGKQVGIRDMTSRDLAVATDSGFALLAEGPQAVVAYFETLHSEKGSPQDKPQARYGRIYEWMTRGSGKGDAYAPLRDLFRQHILETWPLDAGVMVLGYRLPERRLHSIRTASQTHGLHPKRLRRLLTDAGLLAESDRPDFEALFSAPAAQTFLEQASGSVGYAEAQRRLGMTRTQMERLIAGGQLKPGEGGDKARPRFTEAAISQWTSFFNSFPCAPQHHTLTSVTETVSNLGSTTTDVLNLITQQQLREVFRDSRKQGLSAILIRKGEVAQRLKAVQGRRLSTSISAVSKDAGISTDFLQQLADAGCFGLVQATETRSHHQPETRIPDDEFALFNAQYVSRRYLSRSGRSPIAIKRKLDDAGIEPAFVSLDGKEFIYERGHLVNI</sequence>
<dbReference type="Proteomes" id="UP000245911">
    <property type="component" value="Unassembled WGS sequence"/>
</dbReference>
<evidence type="ECO:0000313" key="2">
    <source>
        <dbReference type="EMBL" id="PVH27707.1"/>
    </source>
</evidence>
<reference evidence="2 3" key="1">
    <citation type="submission" date="2018-04" db="EMBL/GenBank/DDBJ databases">
        <title>Pararhodobacter oceanense sp. nov., isolated from marine intertidal sediment.</title>
        <authorList>
            <person name="Wang X.-L."/>
            <person name="Du Z.-J."/>
        </authorList>
    </citation>
    <scope>NUCLEOTIDE SEQUENCE [LARGE SCALE GENOMIC DNA]</scope>
    <source>
        <strain evidence="2 3">AM505</strain>
    </source>
</reference>
<feature type="domain" description="TniQ" evidence="1">
    <location>
        <begin position="7"/>
        <end position="141"/>
    </location>
</feature>
<gene>
    <name evidence="2" type="ORF">DDE20_16505</name>
</gene>
<dbReference type="AlphaFoldDB" id="A0A2T8HQI1"/>
<evidence type="ECO:0000313" key="3">
    <source>
        <dbReference type="Proteomes" id="UP000245911"/>
    </source>
</evidence>
<dbReference type="EMBL" id="QDKM01000010">
    <property type="protein sequence ID" value="PVH27707.1"/>
    <property type="molecule type" value="Genomic_DNA"/>
</dbReference>
<keyword evidence="3" id="KW-1185">Reference proteome</keyword>
<proteinExistence type="predicted"/>
<dbReference type="InterPro" id="IPR009492">
    <property type="entry name" value="TniQ"/>
</dbReference>
<accession>A0A2T8HQI1</accession>
<comment type="caution">
    <text evidence="2">The sequence shown here is derived from an EMBL/GenBank/DDBJ whole genome shotgun (WGS) entry which is preliminary data.</text>
</comment>
<dbReference type="OrthoDB" id="7595282at2"/>
<dbReference type="Pfam" id="PF06527">
    <property type="entry name" value="TniQ"/>
    <property type="match status" value="1"/>
</dbReference>
<evidence type="ECO:0000259" key="1">
    <source>
        <dbReference type="Pfam" id="PF06527"/>
    </source>
</evidence>
<name>A0A2T8HQI1_9RHOB</name>